<gene>
    <name evidence="2" type="ORF">RVH16_14775</name>
</gene>
<feature type="chain" id="PRO_5042052970" description="PBCV-specific basic adaptor domain-containing protein" evidence="1">
    <location>
        <begin position="21"/>
        <end position="132"/>
    </location>
</feature>
<dbReference type="RefSeq" id="WP_022163535.1">
    <property type="nucleotide sequence ID" value="NZ_JAWDEU010000002.1"/>
</dbReference>
<evidence type="ECO:0008006" key="4">
    <source>
        <dbReference type="Google" id="ProtNLM"/>
    </source>
</evidence>
<dbReference type="AlphaFoldDB" id="A0AAE4IGN4"/>
<evidence type="ECO:0000256" key="1">
    <source>
        <dbReference type="SAM" id="SignalP"/>
    </source>
</evidence>
<keyword evidence="1" id="KW-0732">Signal</keyword>
<protein>
    <recommendedName>
        <fullName evidence="4">PBCV-specific basic adaptor domain-containing protein</fullName>
    </recommendedName>
</protein>
<accession>A0AAE4IGN4</accession>
<name>A0AAE4IGN4_BACUN</name>
<dbReference type="EMBL" id="JAWDEU010000002">
    <property type="protein sequence ID" value="MDU0245964.1"/>
    <property type="molecule type" value="Genomic_DNA"/>
</dbReference>
<evidence type="ECO:0000313" key="2">
    <source>
        <dbReference type="EMBL" id="MDU0245964.1"/>
    </source>
</evidence>
<organism evidence="2 3">
    <name type="scientific">Bacteroides uniformis</name>
    <dbReference type="NCBI Taxonomy" id="820"/>
    <lineage>
        <taxon>Bacteria</taxon>
        <taxon>Pseudomonadati</taxon>
        <taxon>Bacteroidota</taxon>
        <taxon>Bacteroidia</taxon>
        <taxon>Bacteroidales</taxon>
        <taxon>Bacteroidaceae</taxon>
        <taxon>Bacteroides</taxon>
    </lineage>
</organism>
<comment type="caution">
    <text evidence="2">The sequence shown here is derived from an EMBL/GenBank/DDBJ whole genome shotgun (WGS) entry which is preliminary data.</text>
</comment>
<proteinExistence type="predicted"/>
<dbReference type="Proteomes" id="UP001181247">
    <property type="component" value="Unassembled WGS sequence"/>
</dbReference>
<evidence type="ECO:0000313" key="3">
    <source>
        <dbReference type="Proteomes" id="UP001181247"/>
    </source>
</evidence>
<feature type="signal peptide" evidence="1">
    <location>
        <begin position="1"/>
        <end position="20"/>
    </location>
</feature>
<sequence>MKNIILTAAIAICATFGVHAQNIYGTSSKRNSTSSLSIGTTNSSVRYQQGYTRKDGTYVQGHYKTSTNTTNHDNFSTSGNLNTFTGTIGTHARDYSSNAYNYGSGRTIHTGSRGGQYYINSKGNKTYVPKRR</sequence>
<reference evidence="2" key="1">
    <citation type="submission" date="2023-10" db="EMBL/GenBank/DDBJ databases">
        <title>Genome of Potential pathogenic bacteria in Crohn's disease.</title>
        <authorList>
            <person name="Rodriguez-Palacios A."/>
        </authorList>
    </citation>
    <scope>NUCLEOTIDE SEQUENCE</scope>
    <source>
        <strain evidence="2">CavFT-hAR50</strain>
    </source>
</reference>